<dbReference type="Gene3D" id="2.70.70.10">
    <property type="entry name" value="Glucose Permease (Domain IIA)"/>
    <property type="match status" value="1"/>
</dbReference>
<keyword evidence="4" id="KW-1185">Reference proteome</keyword>
<dbReference type="STRING" id="229921.ADN01_00860"/>
<feature type="domain" description="M23ase beta-sheet core" evidence="1">
    <location>
        <begin position="76"/>
        <end position="171"/>
    </location>
</feature>
<evidence type="ECO:0000313" key="4">
    <source>
        <dbReference type="Proteomes" id="UP000050501"/>
    </source>
</evidence>
<sequence>MQRGSCSLTLFAALWIAVVAVVLFSGRALTTNAAAPAAQPASSAAQPKPVPEDPTRVIAPYKEYTLTQGLHGAEYGHAAIDLSAGKGAPIRSPIEGDIKAHFVDAIGNTNLLIENDVYMVTLLHGLYKVQEGDHVTLGQIIGLESNQGYTVDAWGRLCTGRDCGYHTHLNILDKRSGENVNPLELFAE</sequence>
<proteinExistence type="predicted"/>
<dbReference type="InterPro" id="IPR011055">
    <property type="entry name" value="Dup_hybrid_motif"/>
</dbReference>
<dbReference type="InterPro" id="IPR016047">
    <property type="entry name" value="M23ase_b-sheet_dom"/>
</dbReference>
<dbReference type="AlphaFoldDB" id="A0A0M8JPZ2"/>
<gene>
    <name evidence="3" type="ORF">ADN01_00860</name>
    <name evidence="2" type="ORF">LSAC_03072</name>
</gene>
<protein>
    <submittedName>
        <fullName evidence="2">Membrane protein related to metalloendopeptidases</fullName>
    </submittedName>
</protein>
<evidence type="ECO:0000259" key="1">
    <source>
        <dbReference type="Pfam" id="PF01551"/>
    </source>
</evidence>
<evidence type="ECO:0000313" key="2">
    <source>
        <dbReference type="EMBL" id="GAP19172.1"/>
    </source>
</evidence>
<evidence type="ECO:0000313" key="3">
    <source>
        <dbReference type="EMBL" id="KPL91515.1"/>
    </source>
</evidence>
<dbReference type="CDD" id="cd12797">
    <property type="entry name" value="M23_peptidase"/>
    <property type="match status" value="1"/>
</dbReference>
<dbReference type="EMBL" id="LGCM01000003">
    <property type="protein sequence ID" value="KPL91515.1"/>
    <property type="molecule type" value="Genomic_DNA"/>
</dbReference>
<name>A0A0M8JPZ2_9CHLR</name>
<dbReference type="OrthoDB" id="166793at2"/>
<dbReference type="EMBL" id="DF967975">
    <property type="protein sequence ID" value="GAP19172.1"/>
    <property type="molecule type" value="Genomic_DNA"/>
</dbReference>
<accession>A0A0M8JPZ2</accession>
<dbReference type="RefSeq" id="WP_062419473.1">
    <property type="nucleotide sequence ID" value="NZ_BBXZ01000161.1"/>
</dbReference>
<dbReference type="Proteomes" id="UP000050501">
    <property type="component" value="Unassembled WGS sequence"/>
</dbReference>
<dbReference type="SUPFAM" id="SSF51261">
    <property type="entry name" value="Duplicated hybrid motif"/>
    <property type="match status" value="1"/>
</dbReference>
<organism evidence="2">
    <name type="scientific">Levilinea saccharolytica</name>
    <dbReference type="NCBI Taxonomy" id="229921"/>
    <lineage>
        <taxon>Bacteria</taxon>
        <taxon>Bacillati</taxon>
        <taxon>Chloroflexota</taxon>
        <taxon>Anaerolineae</taxon>
        <taxon>Anaerolineales</taxon>
        <taxon>Anaerolineaceae</taxon>
        <taxon>Levilinea</taxon>
    </lineage>
</organism>
<dbReference type="Pfam" id="PF01551">
    <property type="entry name" value="Peptidase_M23"/>
    <property type="match status" value="1"/>
</dbReference>
<reference evidence="3 4" key="2">
    <citation type="submission" date="2015-07" db="EMBL/GenBank/DDBJ databases">
        <title>Genome sequence of Levilinea saccharolytica DSM 16555.</title>
        <authorList>
            <person name="Hemp J."/>
            <person name="Ward L.M."/>
            <person name="Pace L.A."/>
            <person name="Fischer W.W."/>
        </authorList>
    </citation>
    <scope>NUCLEOTIDE SEQUENCE [LARGE SCALE GENOMIC DNA]</scope>
    <source>
        <strain evidence="3 4">KIBI-1</strain>
    </source>
</reference>
<reference evidence="2" key="1">
    <citation type="journal article" date="2015" name="Genome Announc.">
        <title>Draft Genome Sequences of Anaerolinea thermolimosa IMO-1, Bellilinea caldifistulae GOMI-1, Leptolinea tardivitalis YMTK-2, Levilinea saccharolytica KIBI-1, Longilinea arvoryzae KOME-1, Previously Described as Members of the Class Anaerolineae (Chloroflexi).</title>
        <authorList>
            <person name="Matsuura N."/>
            <person name="Tourlousse M.D."/>
            <person name="Ohashi A."/>
            <person name="Hugenholtz P."/>
            <person name="Sekiguchi Y."/>
        </authorList>
    </citation>
    <scope>NUCLEOTIDE SEQUENCE</scope>
    <source>
        <strain evidence="2">KIBI-1</strain>
    </source>
</reference>